<dbReference type="EMBL" id="JADKYB010000046">
    <property type="protein sequence ID" value="MBM9510679.1"/>
    <property type="molecule type" value="Genomic_DNA"/>
</dbReference>
<dbReference type="InterPro" id="IPR016181">
    <property type="entry name" value="Acyl_CoA_acyltransferase"/>
</dbReference>
<dbReference type="Gene3D" id="3.40.630.30">
    <property type="match status" value="1"/>
</dbReference>
<gene>
    <name evidence="2" type="ORF">ITX44_40180</name>
</gene>
<evidence type="ECO:0000259" key="1">
    <source>
        <dbReference type="PROSITE" id="PS51186"/>
    </source>
</evidence>
<keyword evidence="3" id="KW-1185">Reference proteome</keyword>
<dbReference type="PROSITE" id="PS51186">
    <property type="entry name" value="GNAT"/>
    <property type="match status" value="1"/>
</dbReference>
<protein>
    <submittedName>
        <fullName evidence="2">GNAT family N-acetyltransferase</fullName>
    </submittedName>
</protein>
<dbReference type="SUPFAM" id="SSF55729">
    <property type="entry name" value="Acyl-CoA N-acyltransferases (Nat)"/>
    <property type="match status" value="1"/>
</dbReference>
<accession>A0ABS2U4Z0</accession>
<dbReference type="InterPro" id="IPR052523">
    <property type="entry name" value="Trichothecene_AcTrans"/>
</dbReference>
<organism evidence="2 3">
    <name type="scientific">Actinacidiphila acididurans</name>
    <dbReference type="NCBI Taxonomy" id="2784346"/>
    <lineage>
        <taxon>Bacteria</taxon>
        <taxon>Bacillati</taxon>
        <taxon>Actinomycetota</taxon>
        <taxon>Actinomycetes</taxon>
        <taxon>Kitasatosporales</taxon>
        <taxon>Streptomycetaceae</taxon>
        <taxon>Actinacidiphila</taxon>
    </lineage>
</organism>
<evidence type="ECO:0000313" key="3">
    <source>
        <dbReference type="Proteomes" id="UP000749040"/>
    </source>
</evidence>
<dbReference type="Proteomes" id="UP000749040">
    <property type="component" value="Unassembled WGS sequence"/>
</dbReference>
<name>A0ABS2U4Z0_9ACTN</name>
<dbReference type="InterPro" id="IPR000182">
    <property type="entry name" value="GNAT_dom"/>
</dbReference>
<dbReference type="RefSeq" id="WP_205365096.1">
    <property type="nucleotide sequence ID" value="NZ_JADKYB010000046.1"/>
</dbReference>
<dbReference type="PANTHER" id="PTHR42791:SF1">
    <property type="entry name" value="N-ACETYLTRANSFERASE DOMAIN-CONTAINING PROTEIN"/>
    <property type="match status" value="1"/>
</dbReference>
<dbReference type="PANTHER" id="PTHR42791">
    <property type="entry name" value="GNAT FAMILY ACETYLTRANSFERASE"/>
    <property type="match status" value="1"/>
</dbReference>
<proteinExistence type="predicted"/>
<sequence>MGVPIHRAGEGDRDRVARLLDVGFFHDPVSSWIFPDEEYRRRTHKVLMGAFVDMALAEGYVDMTDDGSAAALWMPVPAEPEEDPDGPAAFRGAIDPANERIEQIARITGESHPTGTAHDYLMLIAVSPALTGQGLGTVLLTSALDRLDRASRPAYLEASSVRSRGLYERLGFRPTGASVHLPGGPEMHPLWRAPR</sequence>
<reference evidence="2 3" key="1">
    <citation type="submission" date="2021-01" db="EMBL/GenBank/DDBJ databases">
        <title>Streptomyces acididurans sp. nov., isolated from a peat swamp forest soil.</title>
        <authorList>
            <person name="Chantavorakit T."/>
            <person name="Duangmal K."/>
        </authorList>
    </citation>
    <scope>NUCLEOTIDE SEQUENCE [LARGE SCALE GENOMIC DNA]</scope>
    <source>
        <strain evidence="2 3">KK5PA1</strain>
    </source>
</reference>
<dbReference type="Pfam" id="PF00583">
    <property type="entry name" value="Acetyltransf_1"/>
    <property type="match status" value="1"/>
</dbReference>
<feature type="domain" description="N-acetyltransferase" evidence="1">
    <location>
        <begin position="37"/>
        <end position="195"/>
    </location>
</feature>
<evidence type="ECO:0000313" key="2">
    <source>
        <dbReference type="EMBL" id="MBM9510679.1"/>
    </source>
</evidence>
<comment type="caution">
    <text evidence="2">The sequence shown here is derived from an EMBL/GenBank/DDBJ whole genome shotgun (WGS) entry which is preliminary data.</text>
</comment>